<name>A0A410V3I4_9BRAD</name>
<keyword evidence="4" id="KW-1185">Reference proteome</keyword>
<evidence type="ECO:0000313" key="4">
    <source>
        <dbReference type="Proteomes" id="UP000593880"/>
    </source>
</evidence>
<dbReference type="EMBL" id="CP030057">
    <property type="protein sequence ID" value="QOZ59275.1"/>
    <property type="molecule type" value="Genomic_DNA"/>
</dbReference>
<dbReference type="EMBL" id="BMHC01000001">
    <property type="protein sequence ID" value="GGI18583.1"/>
    <property type="molecule type" value="Genomic_DNA"/>
</dbReference>
<reference evidence="2" key="3">
    <citation type="submission" date="2022-12" db="EMBL/GenBank/DDBJ databases">
        <authorList>
            <person name="Sun Q."/>
            <person name="Zhou Y."/>
        </authorList>
    </citation>
    <scope>NUCLEOTIDE SEQUENCE</scope>
    <source>
        <strain evidence="2">CGMCC 1.15034</strain>
    </source>
</reference>
<dbReference type="Proteomes" id="UP000593880">
    <property type="component" value="Chromosome"/>
</dbReference>
<feature type="region of interest" description="Disordered" evidence="1">
    <location>
        <begin position="168"/>
        <end position="226"/>
    </location>
</feature>
<feature type="compositionally biased region" description="Low complexity" evidence="1">
    <location>
        <begin position="168"/>
        <end position="188"/>
    </location>
</feature>
<dbReference type="Proteomes" id="UP000625079">
    <property type="component" value="Unassembled WGS sequence"/>
</dbReference>
<feature type="region of interest" description="Disordered" evidence="1">
    <location>
        <begin position="1"/>
        <end position="39"/>
    </location>
</feature>
<reference evidence="3 4" key="2">
    <citation type="submission" date="2018-06" db="EMBL/GenBank/DDBJ databases">
        <title>Comparative genomics of rhizobia nodulating Arachis hypogaea in China.</title>
        <authorList>
            <person name="Li Y."/>
        </authorList>
    </citation>
    <scope>NUCLEOTIDE SEQUENCE [LARGE SCALE GENOMIC DNA]</scope>
    <source>
        <strain evidence="3 4">CCBAU 51658</strain>
    </source>
</reference>
<dbReference type="OrthoDB" id="7889162at2"/>
<organism evidence="2 5">
    <name type="scientific">Bradyrhizobium guangdongense</name>
    <dbReference type="NCBI Taxonomy" id="1325090"/>
    <lineage>
        <taxon>Bacteria</taxon>
        <taxon>Pseudomonadati</taxon>
        <taxon>Pseudomonadota</taxon>
        <taxon>Alphaproteobacteria</taxon>
        <taxon>Hyphomicrobiales</taxon>
        <taxon>Nitrobacteraceae</taxon>
        <taxon>Bradyrhizobium</taxon>
    </lineage>
</organism>
<evidence type="ECO:0000313" key="3">
    <source>
        <dbReference type="EMBL" id="QOZ59275.1"/>
    </source>
</evidence>
<sequence>MSDLDPHNVTEFGKNQNRGTANDFKEQLSDAGAEMKQRAGDAFQASAGLARDKFGEAADAAKSVADGAVDQIQSQAREQQRSGAEFIERLAGNIREAARAFEADVPFAARGIDSAADYVENSAQKIREGSFRDLLEGATDFAKRQPAAFLGISVLAGFAAVRFLKASGGQSSSAGQSKMTGSSSSGEGQQPGGSSFGAGQQAWAQESTQGSSNTKQTSSAQGSTVP</sequence>
<protein>
    <recommendedName>
        <fullName evidence="6">Nutrient deprivation-induced protein</fullName>
    </recommendedName>
</protein>
<feature type="compositionally biased region" description="Polar residues" evidence="1">
    <location>
        <begin position="202"/>
        <end position="226"/>
    </location>
</feature>
<gene>
    <name evidence="2" type="ORF">GCM10010987_00030</name>
    <name evidence="3" type="ORF">XH86_11380</name>
</gene>
<dbReference type="RefSeq" id="WP_128964899.1">
    <property type="nucleotide sequence ID" value="NZ_BMHC01000001.1"/>
</dbReference>
<evidence type="ECO:0000313" key="2">
    <source>
        <dbReference type="EMBL" id="GGI18583.1"/>
    </source>
</evidence>
<evidence type="ECO:0008006" key="6">
    <source>
        <dbReference type="Google" id="ProtNLM"/>
    </source>
</evidence>
<reference evidence="2" key="1">
    <citation type="journal article" date="2014" name="Int. J. Syst. Evol. Microbiol.">
        <title>Complete genome sequence of Corynebacterium casei LMG S-19264T (=DSM 44701T), isolated from a smear-ripened cheese.</title>
        <authorList>
            <consortium name="US DOE Joint Genome Institute (JGI-PGF)"/>
            <person name="Walter F."/>
            <person name="Albersmeier A."/>
            <person name="Kalinowski J."/>
            <person name="Ruckert C."/>
        </authorList>
    </citation>
    <scope>NUCLEOTIDE SEQUENCE</scope>
    <source>
        <strain evidence="2">CGMCC 1.15034</strain>
    </source>
</reference>
<proteinExistence type="predicted"/>
<accession>A0A410V3I4</accession>
<evidence type="ECO:0000313" key="5">
    <source>
        <dbReference type="Proteomes" id="UP000625079"/>
    </source>
</evidence>
<dbReference type="AlphaFoldDB" id="A0A410V3I4"/>
<evidence type="ECO:0000256" key="1">
    <source>
        <dbReference type="SAM" id="MobiDB-lite"/>
    </source>
</evidence>
<feature type="compositionally biased region" description="Basic and acidic residues" evidence="1">
    <location>
        <begin position="23"/>
        <end position="39"/>
    </location>
</feature>